<dbReference type="AlphaFoldDB" id="A0A1W5D9Q5"/>
<dbReference type="EMBL" id="VXIT01000020">
    <property type="protein sequence ID" value="KAA6407115.1"/>
    <property type="molecule type" value="Genomic_DNA"/>
</dbReference>
<dbReference type="Pfam" id="PF00266">
    <property type="entry name" value="Aminotran_5"/>
    <property type="match status" value="1"/>
</dbReference>
<protein>
    <submittedName>
        <fullName evidence="3 4">PLP-dependent transferase</fullName>
    </submittedName>
</protein>
<proteinExistence type="predicted"/>
<dbReference type="PANTHER" id="PTHR43092">
    <property type="entry name" value="L-CYSTEINE DESULFHYDRASE"/>
    <property type="match status" value="1"/>
</dbReference>
<dbReference type="Proteomes" id="UP000192927">
    <property type="component" value="Unassembled WGS sequence"/>
</dbReference>
<feature type="domain" description="Aminotransferase class V" evidence="2">
    <location>
        <begin position="63"/>
        <end position="249"/>
    </location>
</feature>
<dbReference type="InterPro" id="IPR000192">
    <property type="entry name" value="Aminotrans_V_dom"/>
</dbReference>
<dbReference type="PANTHER" id="PTHR43092:SF2">
    <property type="entry name" value="HERCYNYLCYSTEINE SULFOXIDE LYASE"/>
    <property type="match status" value="1"/>
</dbReference>
<reference evidence="5" key="1">
    <citation type="submission" date="2017-03" db="EMBL/GenBank/DDBJ databases">
        <authorList>
            <person name="Sharma R."/>
            <person name="Thines M."/>
        </authorList>
    </citation>
    <scope>NUCLEOTIDE SEQUENCE [LARGE SCALE GENOMIC DNA]</scope>
</reference>
<accession>A0A1W5D9Q5</accession>
<gene>
    <name evidence="3" type="ORF">FRX48_09181</name>
</gene>
<evidence type="ECO:0000259" key="2">
    <source>
        <dbReference type="Pfam" id="PF00266"/>
    </source>
</evidence>
<keyword evidence="1" id="KW-0663">Pyridoxal phosphate</keyword>
<dbReference type="Proteomes" id="UP000324767">
    <property type="component" value="Unassembled WGS sequence"/>
</dbReference>
<dbReference type="Gene3D" id="3.40.640.10">
    <property type="entry name" value="Type I PLP-dependent aspartate aminotransferase-like (Major domain)"/>
    <property type="match status" value="1"/>
</dbReference>
<dbReference type="InterPro" id="IPR015424">
    <property type="entry name" value="PyrdxlP-dep_Trfase"/>
</dbReference>
<reference evidence="3 6" key="3">
    <citation type="submission" date="2019-09" db="EMBL/GenBank/DDBJ databases">
        <title>The hologenome of the rock-dwelling lichen Lasallia pustulata.</title>
        <authorList>
            <person name="Greshake Tzovaras B."/>
            <person name="Segers F."/>
            <person name="Bicker A."/>
            <person name="Dal Grande F."/>
            <person name="Otte J."/>
            <person name="Hankeln T."/>
            <person name="Schmitt I."/>
            <person name="Ebersberger I."/>
        </authorList>
    </citation>
    <scope>NUCLEOTIDE SEQUENCE [LARGE SCALE GENOMIC DNA]</scope>
    <source>
        <strain evidence="3">A1-1</strain>
    </source>
</reference>
<name>A0A1W5D9Q5_9LECA</name>
<dbReference type="EMBL" id="FWEW01003541">
    <property type="protein sequence ID" value="SLM39710.1"/>
    <property type="molecule type" value="Genomic_DNA"/>
</dbReference>
<dbReference type="GO" id="GO:0016740">
    <property type="term" value="F:transferase activity"/>
    <property type="evidence" value="ECO:0007669"/>
    <property type="project" value="UniProtKB-KW"/>
</dbReference>
<organism evidence="4 5">
    <name type="scientific">Lasallia pustulata</name>
    <dbReference type="NCBI Taxonomy" id="136370"/>
    <lineage>
        <taxon>Eukaryota</taxon>
        <taxon>Fungi</taxon>
        <taxon>Dikarya</taxon>
        <taxon>Ascomycota</taxon>
        <taxon>Pezizomycotina</taxon>
        <taxon>Lecanoromycetes</taxon>
        <taxon>OSLEUM clade</taxon>
        <taxon>Umbilicariomycetidae</taxon>
        <taxon>Umbilicariales</taxon>
        <taxon>Umbilicariaceae</taxon>
        <taxon>Lasallia</taxon>
    </lineage>
</organism>
<evidence type="ECO:0000256" key="1">
    <source>
        <dbReference type="ARBA" id="ARBA00022898"/>
    </source>
</evidence>
<keyword evidence="5" id="KW-1185">Reference proteome</keyword>
<dbReference type="OrthoDB" id="5978656at2759"/>
<sequence>MGSQEHTRFGAPMRQHFQFAPSYRPLNHGSFGTYPLPVLDQLKQFQLDAEQRPDPFIRYTYPRLLNEARQAVAEILHVPEGEVVFVPNATTAINTVLRALVYKKGDVILHFATVYGAVEKTIRYIAETTEAEGLKIEAKYPIGDDELVRMFEETVEKVNKDRKVKLAVFDTISSMPGVRMPFERLTEVCKERGVLSMLDGAHGVGHIPLDLGALGSDFFTSNCHKWLFVPRGCAVFHVPERHQHLIRSSMPTSHGFEPYPLPGEQKISNPLPPSGNSAFVNMFQFVGTIDNSPYLCVPRAIEFRKEVCGGEAKIMQYCQEIAREAGKRAAEILGTEVMDNAEGTLTRCALVNVRLPVQIGTGDNEVHEKDVHVAGQWICRTMVDDFDTFMAVYFYGGCLWVRFSGQIYLEVEDIVWGAQLLKELCQRVAKGEYIQAK</sequence>
<reference evidence="4" key="2">
    <citation type="submission" date="2017-03" db="EMBL/GenBank/DDBJ databases">
        <authorList>
            <person name="Afonso C.L."/>
            <person name="Miller P.J."/>
            <person name="Scott M.A."/>
            <person name="Spackman E."/>
            <person name="Goraichik I."/>
            <person name="Dimitrov K.M."/>
            <person name="Suarez D.L."/>
            <person name="Swayne D.E."/>
        </authorList>
    </citation>
    <scope>NUCLEOTIDE SEQUENCE [LARGE SCALE GENOMIC DNA]</scope>
</reference>
<evidence type="ECO:0000313" key="5">
    <source>
        <dbReference type="Proteomes" id="UP000192927"/>
    </source>
</evidence>
<evidence type="ECO:0000313" key="3">
    <source>
        <dbReference type="EMBL" id="KAA6407115.1"/>
    </source>
</evidence>
<dbReference type="InterPro" id="IPR015421">
    <property type="entry name" value="PyrdxlP-dep_Trfase_major"/>
</dbReference>
<keyword evidence="4" id="KW-0808">Transferase</keyword>
<evidence type="ECO:0000313" key="6">
    <source>
        <dbReference type="Proteomes" id="UP000324767"/>
    </source>
</evidence>
<evidence type="ECO:0000313" key="4">
    <source>
        <dbReference type="EMBL" id="SLM39710.1"/>
    </source>
</evidence>
<dbReference type="SUPFAM" id="SSF53383">
    <property type="entry name" value="PLP-dependent transferases"/>
    <property type="match status" value="1"/>
</dbReference>